<proteinExistence type="predicted"/>
<feature type="region of interest" description="Disordered" evidence="1">
    <location>
        <begin position="1"/>
        <end position="21"/>
    </location>
</feature>
<dbReference type="GO" id="GO:0005525">
    <property type="term" value="F:GTP binding"/>
    <property type="evidence" value="ECO:0007669"/>
    <property type="project" value="InterPro"/>
</dbReference>
<sequence>MASRKGRLVSQGSYNTAEPTRVSGMSPLSVVHASAIPRTFGGLQSSLNMKGTCILVMGLTGSGKSTFISKVTQQTVPIGHSLGSCTVEADMYPYQRPNGDLHWLIDTPGFDDTNSTNAKILRDIVSFLCGVCSTQKICISGLLYLHRITDTRTPNSSLKSLRILEKFCGDAAFRDVTILTTRWDTLQAGDDIEAAETRESKLRDGEKHFGPLCKGGAAYKRCENDTSSNVEIIEDILNQGRNVRLEVQLELEQDKQLQLVDTAVGRYLEGDLSDTRKSCQSKMAQMEALSKELGAGTDALAAELAKQRKSEKDAGLDMGYLSVTFEDMRKEWEDRISQASKATADFVSGSKKYPAEHYDISRRQVLSQGVMKEQEALYRTRERKMEGSRDRSTRDRSKKTVSPQWQDLVQAMFVGPNSIMMHEKRRSTSAPAVTRKGKHYDDNARSKRALKSHERRRGTKLSYQNSLHSTDCDSDTSSVHQLGMQEEDEDTSSSEDEELSPVGFAVSQTKHVQGILSPTVFQPNSPTYGGDTSIADCNPILKRTPDSPGHSYTRTPPSSGVVNQWMIKYNSTSNHRYQL</sequence>
<evidence type="ECO:0000256" key="1">
    <source>
        <dbReference type="SAM" id="MobiDB-lite"/>
    </source>
</evidence>
<reference evidence="3" key="1">
    <citation type="submission" date="2019-04" db="EMBL/GenBank/DDBJ databases">
        <title>Sequencing of skin fungus with MAO and IRED activity.</title>
        <authorList>
            <person name="Marsaioli A.J."/>
            <person name="Bonatto J.M.C."/>
            <person name="Reis Junior O."/>
        </authorList>
    </citation>
    <scope>NUCLEOTIDE SEQUENCE</scope>
    <source>
        <strain evidence="3">30M1</strain>
    </source>
</reference>
<protein>
    <recommendedName>
        <fullName evidence="2">G domain-containing protein</fullName>
    </recommendedName>
</protein>
<feature type="compositionally biased region" description="Polar residues" evidence="1">
    <location>
        <begin position="461"/>
        <end position="480"/>
    </location>
</feature>
<evidence type="ECO:0000313" key="3">
    <source>
        <dbReference type="EMBL" id="KAF3007915.1"/>
    </source>
</evidence>
<name>A0A9P4WE94_CURKU</name>
<dbReference type="AlphaFoldDB" id="A0A9P4WE94"/>
<dbReference type="CDD" id="cd00882">
    <property type="entry name" value="Ras_like_GTPase"/>
    <property type="match status" value="1"/>
</dbReference>
<gene>
    <name evidence="3" type="ORF">E8E13_011135</name>
</gene>
<feature type="compositionally biased region" description="Basic residues" evidence="1">
    <location>
        <begin position="446"/>
        <end position="459"/>
    </location>
</feature>
<organism evidence="3 4">
    <name type="scientific">Curvularia kusanoi</name>
    <name type="common">Cochliobolus kusanoi</name>
    <dbReference type="NCBI Taxonomy" id="90978"/>
    <lineage>
        <taxon>Eukaryota</taxon>
        <taxon>Fungi</taxon>
        <taxon>Dikarya</taxon>
        <taxon>Ascomycota</taxon>
        <taxon>Pezizomycotina</taxon>
        <taxon>Dothideomycetes</taxon>
        <taxon>Pleosporomycetidae</taxon>
        <taxon>Pleosporales</taxon>
        <taxon>Pleosporineae</taxon>
        <taxon>Pleosporaceae</taxon>
        <taxon>Curvularia</taxon>
    </lineage>
</organism>
<comment type="caution">
    <text evidence="3">The sequence shown here is derived from an EMBL/GenBank/DDBJ whole genome shotgun (WGS) entry which is preliminary data.</text>
</comment>
<dbReference type="EMBL" id="SWKU01000004">
    <property type="protein sequence ID" value="KAF3007915.1"/>
    <property type="molecule type" value="Genomic_DNA"/>
</dbReference>
<dbReference type="InterPro" id="IPR006073">
    <property type="entry name" value="GTP-bd"/>
</dbReference>
<evidence type="ECO:0000313" key="4">
    <source>
        <dbReference type="Proteomes" id="UP000801428"/>
    </source>
</evidence>
<feature type="compositionally biased region" description="Acidic residues" evidence="1">
    <location>
        <begin position="485"/>
        <end position="498"/>
    </location>
</feature>
<keyword evidence="4" id="KW-1185">Reference proteome</keyword>
<dbReference type="InterPro" id="IPR027417">
    <property type="entry name" value="P-loop_NTPase"/>
</dbReference>
<dbReference type="SUPFAM" id="SSF52540">
    <property type="entry name" value="P-loop containing nucleoside triphosphate hydrolases"/>
    <property type="match status" value="1"/>
</dbReference>
<dbReference type="OrthoDB" id="8954335at2759"/>
<dbReference type="Pfam" id="PF01926">
    <property type="entry name" value="MMR_HSR1"/>
    <property type="match status" value="1"/>
</dbReference>
<feature type="compositionally biased region" description="Basic and acidic residues" evidence="1">
    <location>
        <begin position="379"/>
        <end position="395"/>
    </location>
</feature>
<dbReference type="Proteomes" id="UP000801428">
    <property type="component" value="Unassembled WGS sequence"/>
</dbReference>
<feature type="region of interest" description="Disordered" evidence="1">
    <location>
        <begin position="423"/>
        <end position="498"/>
    </location>
</feature>
<feature type="domain" description="G" evidence="2">
    <location>
        <begin position="54"/>
        <end position="120"/>
    </location>
</feature>
<accession>A0A9P4WE94</accession>
<dbReference type="Gene3D" id="3.40.50.300">
    <property type="entry name" value="P-loop containing nucleotide triphosphate hydrolases"/>
    <property type="match status" value="1"/>
</dbReference>
<feature type="region of interest" description="Disordered" evidence="1">
    <location>
        <begin position="379"/>
        <end position="403"/>
    </location>
</feature>
<evidence type="ECO:0000259" key="2">
    <source>
        <dbReference type="Pfam" id="PF01926"/>
    </source>
</evidence>